<keyword evidence="3 6" id="KW-0862">Zinc</keyword>
<evidence type="ECO:0000256" key="5">
    <source>
        <dbReference type="ARBA" id="ARBA00023242"/>
    </source>
</evidence>
<evidence type="ECO:0000256" key="2">
    <source>
        <dbReference type="ARBA" id="ARBA00022723"/>
    </source>
</evidence>
<feature type="region of interest" description="Disordered" evidence="7">
    <location>
        <begin position="356"/>
        <end position="385"/>
    </location>
</feature>
<evidence type="ECO:0000313" key="9">
    <source>
        <dbReference type="EMBL" id="OWF38975.1"/>
    </source>
</evidence>
<dbReference type="GO" id="GO:0000978">
    <property type="term" value="F:RNA polymerase II cis-regulatory region sequence-specific DNA binding"/>
    <property type="evidence" value="ECO:0007669"/>
    <property type="project" value="TreeGrafter"/>
</dbReference>
<dbReference type="SUPFAM" id="SSF82927">
    <property type="entry name" value="Cysteine-rich DNA binding domain, (DM domain)"/>
    <property type="match status" value="1"/>
</dbReference>
<evidence type="ECO:0000256" key="7">
    <source>
        <dbReference type="SAM" id="MobiDB-lite"/>
    </source>
</evidence>
<dbReference type="PANTHER" id="PTHR12322:SF118">
    <property type="entry name" value="DM DOMAIN-CONTAINING PROTEIN"/>
    <property type="match status" value="1"/>
</dbReference>
<feature type="domain" description="DM" evidence="8">
    <location>
        <begin position="19"/>
        <end position="66"/>
    </location>
</feature>
<comment type="caution">
    <text evidence="9">The sequence shown here is derived from an EMBL/GenBank/DDBJ whole genome shotgun (WGS) entry which is preliminary data.</text>
</comment>
<dbReference type="EMBL" id="NEDP02005550">
    <property type="protein sequence ID" value="OWF38975.1"/>
    <property type="molecule type" value="Genomic_DNA"/>
</dbReference>
<dbReference type="PROSITE" id="PS50809">
    <property type="entry name" value="DM_2"/>
    <property type="match status" value="1"/>
</dbReference>
<gene>
    <name evidence="9" type="ORF">KP79_PYT08940</name>
</gene>
<keyword evidence="5 6" id="KW-0539">Nucleus</keyword>
<dbReference type="SMART" id="SM00301">
    <property type="entry name" value="DM"/>
    <property type="match status" value="1"/>
</dbReference>
<sequence>MNPVTLYPLTEKGSRKPKCARCRNHGMVSWLKGHKRHCKFKDCACQKCNLIAERQRIMAAQVALKRQQAAEDAIALGLRACAQDHIHPVMTSGPLWGPGTVSPPQGDKDDREDDDDSIDNAPKITDDSSEDDRVEASSPESVNDVTDLSERPKPYSPYTSLTRTRDLPSTTPYLPGHLNNLEILERVFPFQRKSVLELVLQGCNGDLVKAIEQFLSTQDNLMAQQTTPRLKQDFRSHPYFGQLPIHTIKSLNGKLPNGSSMRSAFSPFSSPAPMAHSGLHSAFTSHVNTLSCDALRAQMFPSGMRSSDVLPPPSQFPYPSFSQLTSGPMPGFMSSPFSLYPYRTGLTDMNCFRKATEKTSERAALQENNQNVENWDESAKERDVE</sequence>
<evidence type="ECO:0000256" key="3">
    <source>
        <dbReference type="ARBA" id="ARBA00022833"/>
    </source>
</evidence>
<dbReference type="GO" id="GO:0007548">
    <property type="term" value="P:sex differentiation"/>
    <property type="evidence" value="ECO:0007669"/>
    <property type="project" value="TreeGrafter"/>
</dbReference>
<comment type="subcellular location">
    <subcellularLocation>
        <location evidence="6">Nucleus</location>
    </subcellularLocation>
</comment>
<feature type="DNA-binding region" description="DM" evidence="6">
    <location>
        <begin position="19"/>
        <end position="66"/>
    </location>
</feature>
<dbReference type="PROSITE" id="PS40000">
    <property type="entry name" value="DM_1"/>
    <property type="match status" value="1"/>
</dbReference>
<proteinExistence type="inferred from homology"/>
<keyword evidence="4 6" id="KW-0238">DNA-binding</keyword>
<dbReference type="GO" id="GO:0046872">
    <property type="term" value="F:metal ion binding"/>
    <property type="evidence" value="ECO:0007669"/>
    <property type="project" value="UniProtKB-KW"/>
</dbReference>
<dbReference type="InterPro" id="IPR005173">
    <property type="entry name" value="DMA"/>
</dbReference>
<feature type="compositionally biased region" description="Polar residues" evidence="7">
    <location>
        <begin position="157"/>
        <end position="168"/>
    </location>
</feature>
<dbReference type="Pfam" id="PF03474">
    <property type="entry name" value="DMA"/>
    <property type="match status" value="1"/>
</dbReference>
<dbReference type="Proteomes" id="UP000242188">
    <property type="component" value="Unassembled WGS sequence"/>
</dbReference>
<evidence type="ECO:0000256" key="4">
    <source>
        <dbReference type="ARBA" id="ARBA00023125"/>
    </source>
</evidence>
<dbReference type="Pfam" id="PF00751">
    <property type="entry name" value="DM"/>
    <property type="match status" value="1"/>
</dbReference>
<evidence type="ECO:0000313" key="10">
    <source>
        <dbReference type="Proteomes" id="UP000242188"/>
    </source>
</evidence>
<keyword evidence="2 6" id="KW-0479">Metal-binding</keyword>
<dbReference type="SUPFAM" id="SSF46934">
    <property type="entry name" value="UBA-like"/>
    <property type="match status" value="1"/>
</dbReference>
<comment type="similarity">
    <text evidence="1">Belongs to the DMRT family.</text>
</comment>
<protein>
    <submittedName>
        <fullName evidence="9">Doublesex-and mab-3-related transcription factor A2</fullName>
    </submittedName>
</protein>
<dbReference type="InterPro" id="IPR026607">
    <property type="entry name" value="DMRT"/>
</dbReference>
<accession>A0A210PR58</accession>
<evidence type="ECO:0000256" key="1">
    <source>
        <dbReference type="ARBA" id="ARBA00006834"/>
    </source>
</evidence>
<reference evidence="9 10" key="1">
    <citation type="journal article" date="2017" name="Nat. Ecol. Evol.">
        <title>Scallop genome provides insights into evolution of bilaterian karyotype and development.</title>
        <authorList>
            <person name="Wang S."/>
            <person name="Zhang J."/>
            <person name="Jiao W."/>
            <person name="Li J."/>
            <person name="Xun X."/>
            <person name="Sun Y."/>
            <person name="Guo X."/>
            <person name="Huan P."/>
            <person name="Dong B."/>
            <person name="Zhang L."/>
            <person name="Hu X."/>
            <person name="Sun X."/>
            <person name="Wang J."/>
            <person name="Zhao C."/>
            <person name="Wang Y."/>
            <person name="Wang D."/>
            <person name="Huang X."/>
            <person name="Wang R."/>
            <person name="Lv J."/>
            <person name="Li Y."/>
            <person name="Zhang Z."/>
            <person name="Liu B."/>
            <person name="Lu W."/>
            <person name="Hui Y."/>
            <person name="Liang J."/>
            <person name="Zhou Z."/>
            <person name="Hou R."/>
            <person name="Li X."/>
            <person name="Liu Y."/>
            <person name="Li H."/>
            <person name="Ning X."/>
            <person name="Lin Y."/>
            <person name="Zhao L."/>
            <person name="Xing Q."/>
            <person name="Dou J."/>
            <person name="Li Y."/>
            <person name="Mao J."/>
            <person name="Guo H."/>
            <person name="Dou H."/>
            <person name="Li T."/>
            <person name="Mu C."/>
            <person name="Jiang W."/>
            <person name="Fu Q."/>
            <person name="Fu X."/>
            <person name="Miao Y."/>
            <person name="Liu J."/>
            <person name="Yu Q."/>
            <person name="Li R."/>
            <person name="Liao H."/>
            <person name="Li X."/>
            <person name="Kong Y."/>
            <person name="Jiang Z."/>
            <person name="Chourrout D."/>
            <person name="Li R."/>
            <person name="Bao Z."/>
        </authorList>
    </citation>
    <scope>NUCLEOTIDE SEQUENCE [LARGE SCALE GENOMIC DNA]</scope>
    <source>
        <strain evidence="9 10">PY_sf001</strain>
    </source>
</reference>
<feature type="region of interest" description="Disordered" evidence="7">
    <location>
        <begin position="91"/>
        <end position="168"/>
    </location>
</feature>
<dbReference type="AlphaFoldDB" id="A0A210PR58"/>
<evidence type="ECO:0000256" key="6">
    <source>
        <dbReference type="PROSITE-ProRule" id="PRU00070"/>
    </source>
</evidence>
<evidence type="ECO:0000259" key="8">
    <source>
        <dbReference type="PROSITE" id="PS50809"/>
    </source>
</evidence>
<name>A0A210PR58_MIZYE</name>
<keyword evidence="10" id="KW-1185">Reference proteome</keyword>
<dbReference type="GO" id="GO:0005634">
    <property type="term" value="C:nucleus"/>
    <property type="evidence" value="ECO:0007669"/>
    <property type="project" value="UniProtKB-SubCell"/>
</dbReference>
<dbReference type="InterPro" id="IPR001275">
    <property type="entry name" value="DM_DNA-bd"/>
</dbReference>
<dbReference type="STRING" id="6573.A0A210PR58"/>
<dbReference type="InterPro" id="IPR009060">
    <property type="entry name" value="UBA-like_sf"/>
</dbReference>
<dbReference type="InterPro" id="IPR036407">
    <property type="entry name" value="DM_DNA-bd_sf"/>
</dbReference>
<dbReference type="FunFam" id="4.10.1040.10:FF:000001">
    <property type="entry name" value="doublesex- and mab-3-related transcription factor 1"/>
    <property type="match status" value="1"/>
</dbReference>
<dbReference type="Gene3D" id="4.10.1040.10">
    <property type="entry name" value="DM DNA-binding domain"/>
    <property type="match status" value="1"/>
</dbReference>
<dbReference type="OrthoDB" id="6162476at2759"/>
<dbReference type="PANTHER" id="PTHR12322">
    <property type="entry name" value="DOUBLESEX AND MAB-3 RELATED TRANSCRIPTION FACTOR DMRT"/>
    <property type="match status" value="1"/>
</dbReference>
<organism evidence="9 10">
    <name type="scientific">Mizuhopecten yessoensis</name>
    <name type="common">Japanese scallop</name>
    <name type="synonym">Patinopecten yessoensis</name>
    <dbReference type="NCBI Taxonomy" id="6573"/>
    <lineage>
        <taxon>Eukaryota</taxon>
        <taxon>Metazoa</taxon>
        <taxon>Spiralia</taxon>
        <taxon>Lophotrochozoa</taxon>
        <taxon>Mollusca</taxon>
        <taxon>Bivalvia</taxon>
        <taxon>Autobranchia</taxon>
        <taxon>Pteriomorphia</taxon>
        <taxon>Pectinida</taxon>
        <taxon>Pectinoidea</taxon>
        <taxon>Pectinidae</taxon>
        <taxon>Mizuhopecten</taxon>
    </lineage>
</organism>
<dbReference type="GO" id="GO:0000981">
    <property type="term" value="F:DNA-binding transcription factor activity, RNA polymerase II-specific"/>
    <property type="evidence" value="ECO:0007669"/>
    <property type="project" value="TreeGrafter"/>
</dbReference>
<dbReference type="CDD" id="cd14370">
    <property type="entry name" value="CUE_DMA"/>
    <property type="match status" value="1"/>
</dbReference>